<dbReference type="GO" id="GO:0070403">
    <property type="term" value="F:NAD+ binding"/>
    <property type="evidence" value="ECO:0007669"/>
    <property type="project" value="InterPro"/>
</dbReference>
<comment type="cofactor">
    <cofactor evidence="1">
        <name>NAD(+)</name>
        <dbReference type="ChEBI" id="CHEBI:57540"/>
    </cofactor>
</comment>
<evidence type="ECO:0000256" key="12">
    <source>
        <dbReference type="ARBA" id="ARBA00037859"/>
    </source>
</evidence>
<evidence type="ECO:0000259" key="13">
    <source>
        <dbReference type="Pfam" id="PF01370"/>
    </source>
</evidence>
<reference evidence="14 15" key="1">
    <citation type="journal article" date="2016" name="Nat. Commun.">
        <title>Thousands of microbial genomes shed light on interconnected biogeochemical processes in an aquifer system.</title>
        <authorList>
            <person name="Anantharaman K."/>
            <person name="Brown C.T."/>
            <person name="Hug L.A."/>
            <person name="Sharon I."/>
            <person name="Castelle C.J."/>
            <person name="Probst A.J."/>
            <person name="Thomas B.C."/>
            <person name="Singh A."/>
            <person name="Wilkins M.J."/>
            <person name="Karaoz U."/>
            <person name="Brodie E.L."/>
            <person name="Williams K.H."/>
            <person name="Hubbard S.S."/>
            <person name="Banfield J.F."/>
        </authorList>
    </citation>
    <scope>NUCLEOTIDE SEQUENCE [LARGE SCALE GENOMIC DNA]</scope>
</reference>
<comment type="subcellular location">
    <subcellularLocation>
        <location evidence="2">Golgi apparatus membrane</location>
        <topology evidence="2">Single-pass type II membrane protein</topology>
    </subcellularLocation>
    <subcellularLocation>
        <location evidence="12">Golgi apparatus</location>
        <location evidence="12">Golgi stack membrane</location>
    </subcellularLocation>
</comment>
<proteinExistence type="predicted"/>
<evidence type="ECO:0000256" key="3">
    <source>
        <dbReference type="ARBA" id="ARBA00022692"/>
    </source>
</evidence>
<keyword evidence="11" id="KW-0456">Lyase</keyword>
<dbReference type="PANTHER" id="PTHR43078">
    <property type="entry name" value="UDP-GLUCURONIC ACID DECARBOXYLASE-RELATED"/>
    <property type="match status" value="1"/>
</dbReference>
<keyword evidence="6" id="KW-1133">Transmembrane helix</keyword>
<name>A0A1F5YNZ8_9BACT</name>
<keyword evidence="3" id="KW-0812">Transmembrane</keyword>
<evidence type="ECO:0000313" key="14">
    <source>
        <dbReference type="EMBL" id="OGG01687.1"/>
    </source>
</evidence>
<evidence type="ECO:0000256" key="6">
    <source>
        <dbReference type="ARBA" id="ARBA00022989"/>
    </source>
</evidence>
<dbReference type="Pfam" id="PF01370">
    <property type="entry name" value="Epimerase"/>
    <property type="match status" value="1"/>
</dbReference>
<evidence type="ECO:0000256" key="2">
    <source>
        <dbReference type="ARBA" id="ARBA00004323"/>
    </source>
</evidence>
<evidence type="ECO:0000256" key="4">
    <source>
        <dbReference type="ARBA" id="ARBA00022793"/>
    </source>
</evidence>
<dbReference type="STRING" id="1798374.A2Z33_05605"/>
<dbReference type="InterPro" id="IPR044516">
    <property type="entry name" value="UXS-like"/>
</dbReference>
<dbReference type="Gene3D" id="3.40.50.720">
    <property type="entry name" value="NAD(P)-binding Rossmann-like Domain"/>
    <property type="match status" value="1"/>
</dbReference>
<dbReference type="SUPFAM" id="SSF51735">
    <property type="entry name" value="NAD(P)-binding Rossmann-fold domains"/>
    <property type="match status" value="1"/>
</dbReference>
<feature type="domain" description="NAD-dependent epimerase/dehydratase" evidence="13">
    <location>
        <begin position="8"/>
        <end position="243"/>
    </location>
</feature>
<keyword evidence="4" id="KW-0210">Decarboxylase</keyword>
<dbReference type="GO" id="GO:0005737">
    <property type="term" value="C:cytoplasm"/>
    <property type="evidence" value="ECO:0007669"/>
    <property type="project" value="TreeGrafter"/>
</dbReference>
<keyword evidence="10" id="KW-0325">Glycoprotein</keyword>
<dbReference type="InterPro" id="IPR036291">
    <property type="entry name" value="NAD(P)-bd_dom_sf"/>
</dbReference>
<evidence type="ECO:0000256" key="8">
    <source>
        <dbReference type="ARBA" id="ARBA00023034"/>
    </source>
</evidence>
<evidence type="ECO:0000256" key="1">
    <source>
        <dbReference type="ARBA" id="ARBA00001911"/>
    </source>
</evidence>
<dbReference type="EMBL" id="MFJD01000011">
    <property type="protein sequence ID" value="OGG01687.1"/>
    <property type="molecule type" value="Genomic_DNA"/>
</dbReference>
<dbReference type="CDD" id="cd05230">
    <property type="entry name" value="UGD_SDR_e"/>
    <property type="match status" value="1"/>
</dbReference>
<protein>
    <recommendedName>
        <fullName evidence="13">NAD-dependent epimerase/dehydratase domain-containing protein</fullName>
    </recommendedName>
</protein>
<dbReference type="InterPro" id="IPR001509">
    <property type="entry name" value="Epimerase_deHydtase"/>
</dbReference>
<gene>
    <name evidence="14" type="ORF">A2Z33_05605</name>
</gene>
<accession>A0A1F5YNZ8</accession>
<evidence type="ECO:0000256" key="10">
    <source>
        <dbReference type="ARBA" id="ARBA00023180"/>
    </source>
</evidence>
<evidence type="ECO:0000256" key="7">
    <source>
        <dbReference type="ARBA" id="ARBA00023027"/>
    </source>
</evidence>
<dbReference type="UniPathway" id="UPA00796">
    <property type="reaction ID" value="UER00771"/>
</dbReference>
<evidence type="ECO:0000256" key="11">
    <source>
        <dbReference type="ARBA" id="ARBA00023239"/>
    </source>
</evidence>
<organism evidence="14 15">
    <name type="scientific">Candidatus Gottesmanbacteria bacterium RBG_16_52_11</name>
    <dbReference type="NCBI Taxonomy" id="1798374"/>
    <lineage>
        <taxon>Bacteria</taxon>
        <taxon>Candidatus Gottesmaniibacteriota</taxon>
    </lineage>
</organism>
<evidence type="ECO:0000256" key="5">
    <source>
        <dbReference type="ARBA" id="ARBA00022968"/>
    </source>
</evidence>
<sequence length="316" mass="34786">MKTQFTSLVTGGAGFIGSHLTDSLVRRGHQVICADNLITGKKENLTDALSSGQATLIEADITEIELKVKPDFIFHLASPASVPDYQKWPLETARANSVGTWRLLELADACGARFLFTSTSEVYGNPKEHPQKESYWGNVNPVGIRSCYDESKRFGEMLTLEYVRSKHADGRVVRIFNTYGPRMRPDDGRVVSNFINQSLAGLPLTVYGNGSQTRSFCYVDDMVRGIEAAMFTDQTTGEVINLGNPQELSVLSLAEKVLSLTGSGAGTAVKKLPEDDPEIRCPDISKAGQLLSWKPEVTLEEGLRKTIAYYRSLMKP</sequence>
<comment type="caution">
    <text evidence="14">The sequence shown here is derived from an EMBL/GenBank/DDBJ whole genome shotgun (WGS) entry which is preliminary data.</text>
</comment>
<dbReference type="GO" id="GO:0042732">
    <property type="term" value="P:D-xylose metabolic process"/>
    <property type="evidence" value="ECO:0007669"/>
    <property type="project" value="InterPro"/>
</dbReference>
<keyword evidence="7" id="KW-0520">NAD</keyword>
<keyword evidence="8" id="KW-0333">Golgi apparatus</keyword>
<dbReference type="GO" id="GO:0033320">
    <property type="term" value="P:UDP-D-xylose biosynthetic process"/>
    <property type="evidence" value="ECO:0007669"/>
    <property type="project" value="UniProtKB-UniPathway"/>
</dbReference>
<dbReference type="AlphaFoldDB" id="A0A1F5YNZ8"/>
<dbReference type="PANTHER" id="PTHR43078:SF6">
    <property type="entry name" value="UDP-GLUCURONIC ACID DECARBOXYLASE 1"/>
    <property type="match status" value="1"/>
</dbReference>
<dbReference type="FunFam" id="3.40.50.720:FF:000065">
    <property type="entry name" value="UDP-glucuronic acid decarboxylase 1"/>
    <property type="match status" value="1"/>
</dbReference>
<evidence type="ECO:0000313" key="15">
    <source>
        <dbReference type="Proteomes" id="UP000178448"/>
    </source>
</evidence>
<dbReference type="Proteomes" id="UP000178448">
    <property type="component" value="Unassembled WGS sequence"/>
</dbReference>
<dbReference type="GO" id="GO:0048040">
    <property type="term" value="F:UDP-glucuronate decarboxylase activity"/>
    <property type="evidence" value="ECO:0007669"/>
    <property type="project" value="TreeGrafter"/>
</dbReference>
<evidence type="ECO:0000256" key="9">
    <source>
        <dbReference type="ARBA" id="ARBA00023136"/>
    </source>
</evidence>
<keyword evidence="9" id="KW-0472">Membrane</keyword>
<keyword evidence="5" id="KW-0735">Signal-anchor</keyword>